<dbReference type="STRING" id="80876.SAMN05421779_101192"/>
<dbReference type="EMBL" id="FTOA01000001">
    <property type="protein sequence ID" value="SIS37105.1"/>
    <property type="molecule type" value="Genomic_DNA"/>
</dbReference>
<evidence type="ECO:0000256" key="1">
    <source>
        <dbReference type="ARBA" id="ARBA00004167"/>
    </source>
</evidence>
<dbReference type="InterPro" id="IPR007452">
    <property type="entry name" value="TamB_C"/>
</dbReference>
<protein>
    <submittedName>
        <fullName evidence="6">Autotransporter translocation and assembly factor TamB</fullName>
    </submittedName>
</protein>
<evidence type="ECO:0000259" key="5">
    <source>
        <dbReference type="Pfam" id="PF04357"/>
    </source>
</evidence>
<dbReference type="PANTHER" id="PTHR36985:SF1">
    <property type="entry name" value="TRANSLOCATION AND ASSEMBLY MODULE SUBUNIT TAMB"/>
    <property type="match status" value="1"/>
</dbReference>
<dbReference type="OrthoDB" id="7784409at2"/>
<dbReference type="GO" id="GO:0097347">
    <property type="term" value="C:TAM protein secretion complex"/>
    <property type="evidence" value="ECO:0007669"/>
    <property type="project" value="TreeGrafter"/>
</dbReference>
<dbReference type="RefSeq" id="WP_076398122.1">
    <property type="nucleotide sequence ID" value="NZ_FTOA01000001.1"/>
</dbReference>
<feature type="domain" description="Translocation and assembly module TamB C-terminal" evidence="5">
    <location>
        <begin position="952"/>
        <end position="1317"/>
    </location>
</feature>
<dbReference type="PANTHER" id="PTHR36985">
    <property type="entry name" value="TRANSLOCATION AND ASSEMBLY MODULE SUBUNIT TAMB"/>
    <property type="match status" value="1"/>
</dbReference>
<evidence type="ECO:0000313" key="7">
    <source>
        <dbReference type="Proteomes" id="UP000185678"/>
    </source>
</evidence>
<keyword evidence="3" id="KW-1133">Transmembrane helix</keyword>
<dbReference type="Proteomes" id="UP000185678">
    <property type="component" value="Unassembled WGS sequence"/>
</dbReference>
<keyword evidence="2" id="KW-0812">Transmembrane</keyword>
<proteinExistence type="predicted"/>
<reference evidence="6 7" key="1">
    <citation type="submission" date="2017-01" db="EMBL/GenBank/DDBJ databases">
        <authorList>
            <person name="Mah S.A."/>
            <person name="Swanson W.J."/>
            <person name="Moy G.W."/>
            <person name="Vacquier V.D."/>
        </authorList>
    </citation>
    <scope>NUCLEOTIDE SEQUENCE [LARGE SCALE GENOMIC DNA]</scope>
    <source>
        <strain evidence="6 7">DSM 11589</strain>
    </source>
</reference>
<accession>A0A1N7IJ43</accession>
<evidence type="ECO:0000256" key="2">
    <source>
        <dbReference type="ARBA" id="ARBA00022692"/>
    </source>
</evidence>
<evidence type="ECO:0000256" key="3">
    <source>
        <dbReference type="ARBA" id="ARBA00022989"/>
    </source>
</evidence>
<evidence type="ECO:0000313" key="6">
    <source>
        <dbReference type="EMBL" id="SIS37105.1"/>
    </source>
</evidence>
<sequence length="1317" mass="134645">MSSAQAPISPRRRLHPLWAIPLLLLAILLFALAAVATVVATPMGTRWALRQGLAFAPDVSVGQIDGSLVSELHLEDIHLRDSAGVWLSLDQVTLAWQPSALLAGKLDIDSLALGHLRLERPPVAAPAVPETTTEATDAPPLSPELIGLLRRVSVRAISLADLDLAEVWIGQPAHLTLNGGILSEAFGAWTLSLNGQRLEGGTSLGLKATLHPAMLADTRLQAELIFHEPQGGLISQLAGVPGLPALSVTLNGDGPLKDWDGRLYIEANGLMALTGTVGIVGHQNPRSLRLDSTLTPGSNLDPALQQLLARSLTLTVSGSPEAVDLTLLSEGQQTAVDSLTAKAHLDLKDGITATLNTTASGLHPALAERLDLNAEASIRADGSVQGQTSLTLTGPNSGVAAADALLGPQATFSTRYHLGASTLSLSELRFNGGNDQGIQINGQSTLTLATQALAADLAVRLPTLTPVLASVGVTGRGSLDIPLQISGTASAPQVKGTLTGSAIEAEGIPVSELSLPFEASPTAVSLQQARLMVAGIAAELAAQVDLSTPQPKIQAQMRASLQQPDALRQATGVTVAANTLTADLTVTPSSNGQAKLALNGKTIRITPAGGEPVTLQSLAVNAAVDDLLTAPAAKVSLDAQGLTVAGQSIQNVTLQASRAAKGAIQATVAVAGQQPHPLALTLALAWPGQPQAPLTVQTLDARFDRHRLHSTAPWSVSLPGMGTSDGWSLNNARLAVDSGSLTIDGGVKAGAIRLTIAADALPLSLAEIAVPAFPLQGTLSTRLSLQGPLARNGQGIRGTWSLNSSDIAAPETGLKGIQLALSGTIAGQQMTADGQIRGFGTTPATLSASLPLTFDGNGVPAIPSSRPLKADLAWSGDLGRLWALVPLDGHRLSGEMEVQASVSGTLAKPVFSGSAHARKGRYENGEWGTVLSALTLDATLQEDGQITAALNGTDGGKGQLKGSLRFVPQKGASPLVEADFTAQQAAVVRRDDLQASIDAAIQYRGSLSEGSVSGKVTTRGAEVRLNNRLGGGVRTLPVRELHRASAGLPPVQVVEEKSGDTHIALAVTVDIPGQIFVRGNGLESEWKGNLAINGTAAAPVVVGDLSVVRGTIDLIGKTFTFTKGIVAFQGGERIDPALTIVTSNTGSDLTALVEIGGFASKPTLSLTSSPALPQDEVLSRVLFGRKPGQLSAGQAISLAQAAASMASFNSGGGGSKGGLLSGGLDITGMLRSSLGLDVVSFGGGGSSDSSSSDSTSAASVEVGKYVADGVYVGVEQGASAGSSGVKVEVQLTPRVSVETKASGAAGADVGLNYKFDY</sequence>
<dbReference type="Pfam" id="PF04357">
    <property type="entry name" value="TamB"/>
    <property type="match status" value="1"/>
</dbReference>
<gene>
    <name evidence="6" type="ORF">SAMN05421779_101192</name>
</gene>
<organism evidence="6 7">
    <name type="scientific">Insolitispirillum peregrinum</name>
    <dbReference type="NCBI Taxonomy" id="80876"/>
    <lineage>
        <taxon>Bacteria</taxon>
        <taxon>Pseudomonadati</taxon>
        <taxon>Pseudomonadota</taxon>
        <taxon>Alphaproteobacteria</taxon>
        <taxon>Rhodospirillales</taxon>
        <taxon>Novispirillaceae</taxon>
        <taxon>Insolitispirillum</taxon>
    </lineage>
</organism>
<keyword evidence="4" id="KW-0472">Membrane</keyword>
<name>A0A1N7IJ43_9PROT</name>
<evidence type="ECO:0000256" key="4">
    <source>
        <dbReference type="ARBA" id="ARBA00023136"/>
    </source>
</evidence>
<keyword evidence="7" id="KW-1185">Reference proteome</keyword>
<dbReference type="GO" id="GO:0009306">
    <property type="term" value="P:protein secretion"/>
    <property type="evidence" value="ECO:0007669"/>
    <property type="project" value="InterPro"/>
</dbReference>
<dbReference type="GO" id="GO:0005886">
    <property type="term" value="C:plasma membrane"/>
    <property type="evidence" value="ECO:0007669"/>
    <property type="project" value="InterPro"/>
</dbReference>
<comment type="subcellular location">
    <subcellularLocation>
        <location evidence="1">Membrane</location>
        <topology evidence="1">Single-pass membrane protein</topology>
    </subcellularLocation>
</comment>